<dbReference type="Proteomes" id="UP000095282">
    <property type="component" value="Unplaced"/>
</dbReference>
<organism evidence="1 2">
    <name type="scientific">Caenorhabditis tropicalis</name>
    <dbReference type="NCBI Taxonomy" id="1561998"/>
    <lineage>
        <taxon>Eukaryota</taxon>
        <taxon>Metazoa</taxon>
        <taxon>Ecdysozoa</taxon>
        <taxon>Nematoda</taxon>
        <taxon>Chromadorea</taxon>
        <taxon>Rhabditida</taxon>
        <taxon>Rhabditina</taxon>
        <taxon>Rhabditomorpha</taxon>
        <taxon>Rhabditoidea</taxon>
        <taxon>Rhabditidae</taxon>
        <taxon>Peloderinae</taxon>
        <taxon>Caenorhabditis</taxon>
    </lineage>
</organism>
<dbReference type="WBParaSite" id="Csp11.Scaffold515.g2668.t1">
    <property type="protein sequence ID" value="Csp11.Scaffold515.g2668.t1"/>
    <property type="gene ID" value="Csp11.Scaffold515.g2668"/>
</dbReference>
<reference evidence="2" key="1">
    <citation type="submission" date="2016-11" db="UniProtKB">
        <authorList>
            <consortium name="WormBaseParasite"/>
        </authorList>
    </citation>
    <scope>IDENTIFICATION</scope>
</reference>
<keyword evidence="1" id="KW-1185">Reference proteome</keyword>
<dbReference type="AlphaFoldDB" id="A0A1I7T5S2"/>
<sequence length="83" mass="9796">MRIGRIAFSKVHHRRPDTISELKKIMILWVRLIKAFMGSLRNNDSWMCASSHFFPHCELSALLYLRTFFWFSHPLSVCVTKPS</sequence>
<proteinExistence type="predicted"/>
<evidence type="ECO:0000313" key="1">
    <source>
        <dbReference type="Proteomes" id="UP000095282"/>
    </source>
</evidence>
<name>A0A1I7T5S2_9PELO</name>
<accession>A0A1I7T5S2</accession>
<protein>
    <submittedName>
        <fullName evidence="2">Uncharacterized protein</fullName>
    </submittedName>
</protein>
<evidence type="ECO:0000313" key="2">
    <source>
        <dbReference type="WBParaSite" id="Csp11.Scaffold515.g2668.t1"/>
    </source>
</evidence>